<keyword evidence="6 11" id="KW-0862">Zinc</keyword>
<evidence type="ECO:0000256" key="8">
    <source>
        <dbReference type="ARBA" id="ARBA00037993"/>
    </source>
</evidence>
<evidence type="ECO:0000256" key="5">
    <source>
        <dbReference type="ARBA" id="ARBA00022785"/>
    </source>
</evidence>
<proteinExistence type="inferred from homology"/>
<evidence type="ECO:0000256" key="3">
    <source>
        <dbReference type="ARBA" id="ARBA00022723"/>
    </source>
</evidence>
<dbReference type="PANTHER" id="PTHR42914:SF1">
    <property type="entry name" value="7-CYANO-7-DEAZAGUANINE SYNTHASE"/>
    <property type="match status" value="1"/>
</dbReference>
<keyword evidence="2 11" id="KW-0436">Ligase</keyword>
<reference evidence="12 13" key="1">
    <citation type="submission" date="2019-09" db="EMBL/GenBank/DDBJ databases">
        <title>H2 Metabolism Revealed by Metagenomic Analysis in Subglacial Sediment of East Antarctica.</title>
        <authorList>
            <person name="Yang Z."/>
            <person name="Zhang Y."/>
            <person name="Lv Y."/>
            <person name="Yan W."/>
            <person name="Xiao X."/>
            <person name="Sun B."/>
            <person name="Ma H."/>
        </authorList>
    </citation>
    <scope>NUCLEOTIDE SEQUENCE [LARGE SCALE GENOMIC DNA]</scope>
    <source>
        <strain evidence="12">Bin2_2</strain>
    </source>
</reference>
<organism evidence="12 13">
    <name type="scientific">Sulfuriferula multivorans</name>
    <dbReference type="NCBI Taxonomy" id="1559896"/>
    <lineage>
        <taxon>Bacteria</taxon>
        <taxon>Pseudomonadati</taxon>
        <taxon>Pseudomonadota</taxon>
        <taxon>Betaproteobacteria</taxon>
        <taxon>Nitrosomonadales</taxon>
        <taxon>Sulfuricellaceae</taxon>
        <taxon>Sulfuriferula</taxon>
    </lineage>
</organism>
<dbReference type="GO" id="GO:0008270">
    <property type="term" value="F:zinc ion binding"/>
    <property type="evidence" value="ECO:0007669"/>
    <property type="project" value="UniProtKB-UniRule"/>
</dbReference>
<comment type="function">
    <text evidence="11">Catalyzes the ATP-dependent conversion of 7-carboxy-7-deazaguanine (CDG) to 7-cyano-7-deazaguanine (preQ(0)).</text>
</comment>
<name>A0A7C9K1Z2_9PROT</name>
<dbReference type="PIRSF" id="PIRSF006293">
    <property type="entry name" value="ExsB"/>
    <property type="match status" value="1"/>
</dbReference>
<feature type="binding site" evidence="11">
    <location>
        <position position="213"/>
    </location>
    <ligand>
        <name>Zn(2+)</name>
        <dbReference type="ChEBI" id="CHEBI:29105"/>
    </ligand>
</feature>
<keyword evidence="3 11" id="KW-0479">Metal-binding</keyword>
<feature type="binding site" evidence="11">
    <location>
        <position position="226"/>
    </location>
    <ligand>
        <name>Zn(2+)</name>
        <dbReference type="ChEBI" id="CHEBI:29105"/>
    </ligand>
</feature>
<evidence type="ECO:0000256" key="6">
    <source>
        <dbReference type="ARBA" id="ARBA00022833"/>
    </source>
</evidence>
<keyword evidence="5 11" id="KW-0671">Queuosine biosynthesis</keyword>
<keyword evidence="7 11" id="KW-0067">ATP-binding</keyword>
<dbReference type="NCBIfam" id="TIGR00364">
    <property type="entry name" value="7-cyano-7-deazaguanine synthase QueC"/>
    <property type="match status" value="1"/>
</dbReference>
<dbReference type="GO" id="GO:0008616">
    <property type="term" value="P:tRNA queuosine(34) biosynthetic process"/>
    <property type="evidence" value="ECO:0007669"/>
    <property type="project" value="UniProtKB-UniRule"/>
</dbReference>
<dbReference type="Pfam" id="PF06508">
    <property type="entry name" value="QueC"/>
    <property type="match status" value="1"/>
</dbReference>
<dbReference type="InterPro" id="IPR014729">
    <property type="entry name" value="Rossmann-like_a/b/a_fold"/>
</dbReference>
<dbReference type="AlphaFoldDB" id="A0A7C9K1Z2"/>
<feature type="binding site" evidence="11">
    <location>
        <position position="223"/>
    </location>
    <ligand>
        <name>Zn(2+)</name>
        <dbReference type="ChEBI" id="CHEBI:29105"/>
    </ligand>
</feature>
<comment type="pathway">
    <text evidence="1 11">Purine metabolism; 7-cyano-7-deazaguanine biosynthesis.</text>
</comment>
<evidence type="ECO:0000256" key="9">
    <source>
        <dbReference type="ARBA" id="ARBA00039149"/>
    </source>
</evidence>
<dbReference type="UniPathway" id="UPA00391"/>
<dbReference type="GO" id="GO:0016879">
    <property type="term" value="F:ligase activity, forming carbon-nitrogen bonds"/>
    <property type="evidence" value="ECO:0007669"/>
    <property type="project" value="UniProtKB-UniRule"/>
</dbReference>
<evidence type="ECO:0000256" key="2">
    <source>
        <dbReference type="ARBA" id="ARBA00022598"/>
    </source>
</evidence>
<dbReference type="InterPro" id="IPR018317">
    <property type="entry name" value="QueC"/>
</dbReference>
<feature type="binding site" evidence="11">
    <location>
        <begin position="34"/>
        <end position="44"/>
    </location>
    <ligand>
        <name>ATP</name>
        <dbReference type="ChEBI" id="CHEBI:30616"/>
    </ligand>
</feature>
<evidence type="ECO:0000256" key="4">
    <source>
        <dbReference type="ARBA" id="ARBA00022741"/>
    </source>
</evidence>
<dbReference type="Proteomes" id="UP000483432">
    <property type="component" value="Unassembled WGS sequence"/>
</dbReference>
<dbReference type="CDD" id="cd01995">
    <property type="entry name" value="QueC-like"/>
    <property type="match status" value="1"/>
</dbReference>
<dbReference type="EC" id="6.3.4.20" evidence="9 11"/>
<comment type="caution">
    <text evidence="12">The sequence shown here is derived from an EMBL/GenBank/DDBJ whole genome shotgun (WGS) entry which is preliminary data.</text>
</comment>
<accession>A0A7C9K1Z2</accession>
<comment type="catalytic activity">
    <reaction evidence="10 11">
        <text>7-carboxy-7-carbaguanine + NH4(+) + 2 ATP = 7-cyano-7-carbaguanine + 2 AMP + 2 diphosphate + 2 H(+)</text>
        <dbReference type="Rhea" id="RHEA:27982"/>
        <dbReference type="ChEBI" id="CHEBI:15378"/>
        <dbReference type="ChEBI" id="CHEBI:28938"/>
        <dbReference type="ChEBI" id="CHEBI:30616"/>
        <dbReference type="ChEBI" id="CHEBI:33019"/>
        <dbReference type="ChEBI" id="CHEBI:45075"/>
        <dbReference type="ChEBI" id="CHEBI:61036"/>
        <dbReference type="ChEBI" id="CHEBI:456215"/>
        <dbReference type="EC" id="6.3.4.20"/>
    </reaction>
</comment>
<sequence>MDTGRSLAGAITGATPQAVVGEHARKMKPAVILLSGGLDSATVLAIARESGYACHALSLDYGQRHKAELVAAARVAKTLGAVEHRVMRLGLGDIGGSALTDSAIAVPECATEGIPVTYVPARNTVMLSLALAWAEVLGSRDIFIGVNAVDYSGYPDCRPEFIAAFEHMANLATRSGVEGEQLQIHAPLQHLTKAQIIQRGVALGVDYDQTVSCYQADTEGWACGRCDSCRLRREGFIAAGIPDPTRYAHEMDARGRDDTRFTSTRNPA</sequence>
<dbReference type="Gene3D" id="3.40.50.620">
    <property type="entry name" value="HUPs"/>
    <property type="match status" value="1"/>
</dbReference>
<dbReference type="PANTHER" id="PTHR42914">
    <property type="entry name" value="7-CYANO-7-DEAZAGUANINE SYNTHASE"/>
    <property type="match status" value="1"/>
</dbReference>
<feature type="binding site" evidence="11">
    <location>
        <position position="229"/>
    </location>
    <ligand>
        <name>Zn(2+)</name>
        <dbReference type="ChEBI" id="CHEBI:29105"/>
    </ligand>
</feature>
<gene>
    <name evidence="11 12" type="primary">queC</name>
    <name evidence="12" type="ORF">GZ085_05440</name>
</gene>
<comment type="cofactor">
    <cofactor evidence="11">
        <name>Zn(2+)</name>
        <dbReference type="ChEBI" id="CHEBI:29105"/>
    </cofactor>
    <text evidence="11">Binds 1 zinc ion per subunit.</text>
</comment>
<keyword evidence="4 11" id="KW-0547">Nucleotide-binding</keyword>
<evidence type="ECO:0000256" key="10">
    <source>
        <dbReference type="ARBA" id="ARBA00047890"/>
    </source>
</evidence>
<evidence type="ECO:0000256" key="7">
    <source>
        <dbReference type="ARBA" id="ARBA00022840"/>
    </source>
</evidence>
<dbReference type="GO" id="GO:0005524">
    <property type="term" value="F:ATP binding"/>
    <property type="evidence" value="ECO:0007669"/>
    <property type="project" value="UniProtKB-UniRule"/>
</dbReference>
<evidence type="ECO:0000313" key="12">
    <source>
        <dbReference type="EMBL" id="NDP47831.1"/>
    </source>
</evidence>
<dbReference type="EMBL" id="JAAFGW010000060">
    <property type="protein sequence ID" value="NDP47831.1"/>
    <property type="molecule type" value="Genomic_DNA"/>
</dbReference>
<dbReference type="FunFam" id="3.40.50.620:FF:000131">
    <property type="entry name" value="7-cyano-7-deazaguanine synthase"/>
    <property type="match status" value="1"/>
</dbReference>
<evidence type="ECO:0000313" key="13">
    <source>
        <dbReference type="Proteomes" id="UP000483432"/>
    </source>
</evidence>
<evidence type="ECO:0000256" key="11">
    <source>
        <dbReference type="HAMAP-Rule" id="MF_01633"/>
    </source>
</evidence>
<dbReference type="HAMAP" id="MF_01633">
    <property type="entry name" value="QueC"/>
    <property type="match status" value="1"/>
</dbReference>
<dbReference type="SUPFAM" id="SSF52402">
    <property type="entry name" value="Adenine nucleotide alpha hydrolases-like"/>
    <property type="match status" value="1"/>
</dbReference>
<evidence type="ECO:0000256" key="1">
    <source>
        <dbReference type="ARBA" id="ARBA00005061"/>
    </source>
</evidence>
<comment type="similarity">
    <text evidence="8 11">Belongs to the QueC family.</text>
</comment>
<protein>
    <recommendedName>
        <fullName evidence="9 11">7-cyano-7-deazaguanine synthase</fullName>
        <ecNumber evidence="9 11">6.3.4.20</ecNumber>
    </recommendedName>
    <alternativeName>
        <fullName evidence="11">7-cyano-7-carbaguanine synthase</fullName>
    </alternativeName>
    <alternativeName>
        <fullName evidence="11">PreQ(0) synthase</fullName>
    </alternativeName>
    <alternativeName>
        <fullName evidence="11">Queuosine biosynthesis protein QueC</fullName>
    </alternativeName>
</protein>